<evidence type="ECO:0000313" key="11">
    <source>
        <dbReference type="Proteomes" id="UP000034279"/>
    </source>
</evidence>
<evidence type="ECO:0000313" key="10">
    <source>
        <dbReference type="Proteomes" id="UP000034253"/>
    </source>
</evidence>
<name>A0A0F8JCX1_METMZ</name>
<dbReference type="Pfam" id="PF09924">
    <property type="entry name" value="LPG_synthase_C"/>
    <property type="match status" value="1"/>
</dbReference>
<protein>
    <recommendedName>
        <fullName evidence="1">Phosphatidylglycerol lysyltransferase C-terminal domain-containing protein</fullName>
    </recommendedName>
</protein>
<dbReference type="AlphaFoldDB" id="A0A0F8JCX1"/>
<evidence type="ECO:0000313" key="5">
    <source>
        <dbReference type="EMBL" id="KKG95593.1"/>
    </source>
</evidence>
<organism evidence="4 11">
    <name type="scientific">Methanosarcina mazei</name>
    <name type="common">Methanosarcina frisia</name>
    <dbReference type="NCBI Taxonomy" id="2209"/>
    <lineage>
        <taxon>Archaea</taxon>
        <taxon>Methanobacteriati</taxon>
        <taxon>Methanobacteriota</taxon>
        <taxon>Stenosarchaea group</taxon>
        <taxon>Methanomicrobia</taxon>
        <taxon>Methanosarcinales</taxon>
        <taxon>Methanosarcinaceae</taxon>
        <taxon>Methanosarcina</taxon>
    </lineage>
</organism>
<evidence type="ECO:0000313" key="13">
    <source>
        <dbReference type="Proteomes" id="UP000034566"/>
    </source>
</evidence>
<dbReference type="Proteomes" id="UP000034566">
    <property type="component" value="Unassembled WGS sequence"/>
</dbReference>
<dbReference type="Proteomes" id="UP000034468">
    <property type="component" value="Unassembled WGS sequence"/>
</dbReference>
<evidence type="ECO:0000259" key="1">
    <source>
        <dbReference type="Pfam" id="PF09924"/>
    </source>
</evidence>
<evidence type="ECO:0000313" key="12">
    <source>
        <dbReference type="Proteomes" id="UP000034468"/>
    </source>
</evidence>
<dbReference type="Proteomes" id="UP000033835">
    <property type="component" value="Unassembled WGS sequence"/>
</dbReference>
<proteinExistence type="predicted"/>
<dbReference type="InterPro" id="IPR024320">
    <property type="entry name" value="LPG_synthase_C"/>
</dbReference>
<dbReference type="InterPro" id="IPR016181">
    <property type="entry name" value="Acyl_CoA_acyltransferase"/>
</dbReference>
<evidence type="ECO:0000313" key="4">
    <source>
        <dbReference type="EMBL" id="KKG66625.1"/>
    </source>
</evidence>
<dbReference type="EMBL" id="JJPW01000048">
    <property type="protein sequence ID" value="KKH01418.1"/>
    <property type="molecule type" value="Genomic_DNA"/>
</dbReference>
<dbReference type="RefSeq" id="WP_080934212.1">
    <property type="nucleotide sequence ID" value="NZ_JJPI01000080.1"/>
</dbReference>
<dbReference type="Gene3D" id="3.40.630.30">
    <property type="match status" value="1"/>
</dbReference>
<dbReference type="InterPro" id="IPR016732">
    <property type="entry name" value="UCP018688"/>
</dbReference>
<feature type="domain" description="Phosphatidylglycerol lysyltransferase C-terminal" evidence="1">
    <location>
        <begin position="23"/>
        <end position="293"/>
    </location>
</feature>
<dbReference type="EMBL" id="JJPV01000036">
    <property type="protein sequence ID" value="KKH02191.1"/>
    <property type="molecule type" value="Genomic_DNA"/>
</dbReference>
<dbReference type="PATRIC" id="fig|2209.42.peg.1070"/>
<accession>A0A0F8JCX1</accession>
<evidence type="ECO:0000313" key="3">
    <source>
        <dbReference type="EMBL" id="KKG60159.1"/>
    </source>
</evidence>
<dbReference type="PANTHER" id="PTHR41373:SF1">
    <property type="entry name" value="PHOSPHATIDYLGLYCEROL LYSYLTRANSFERASE C-TERMINAL DOMAIN-CONTAINING PROTEIN"/>
    <property type="match status" value="1"/>
</dbReference>
<reference evidence="8 9" key="1">
    <citation type="journal article" date="2015" name="ISME J.">
        <title>Genomic and phenotypic differentiation among Methanosarcina mazei populations from Columbia River sediment.</title>
        <authorList>
            <person name="Youngblut N.D."/>
            <person name="Wirth J.S."/>
            <person name="Henriksen J.R."/>
            <person name="Smith M."/>
            <person name="Simon H."/>
            <person name="Metcalf W.W."/>
            <person name="Whitaker R.J."/>
        </authorList>
    </citation>
    <scope>NUCLEOTIDE SEQUENCE [LARGE SCALE GENOMIC DNA]</scope>
    <source>
        <strain evidence="2 9">3.F.T.1A.1</strain>
        <strain evidence="4 11">3.F.T.1A.2</strain>
        <strain evidence="3 13">3.F.T.1A.4</strain>
        <strain evidence="5 12">3.H.M.1B.1</strain>
        <strain evidence="7 8">3.H.M.1B.2</strain>
        <strain evidence="6 10">3.H.M.1B.5</strain>
    </source>
</reference>
<evidence type="ECO:0000313" key="2">
    <source>
        <dbReference type="EMBL" id="KKG53847.1"/>
    </source>
</evidence>
<dbReference type="Proteomes" id="UP000034253">
    <property type="component" value="Unassembled WGS sequence"/>
</dbReference>
<evidence type="ECO:0000313" key="6">
    <source>
        <dbReference type="EMBL" id="KKH01418.1"/>
    </source>
</evidence>
<dbReference type="EMBL" id="JJPI01000080">
    <property type="protein sequence ID" value="KKG53847.1"/>
    <property type="molecule type" value="Genomic_DNA"/>
</dbReference>
<dbReference type="EMBL" id="JJPU01000131">
    <property type="protein sequence ID" value="KKG95593.1"/>
    <property type="molecule type" value="Genomic_DNA"/>
</dbReference>
<dbReference type="Proteomes" id="UP000034279">
    <property type="component" value="Unassembled WGS sequence"/>
</dbReference>
<dbReference type="EMBL" id="JJPK01000091">
    <property type="protein sequence ID" value="KKG60159.1"/>
    <property type="molecule type" value="Genomic_DNA"/>
</dbReference>
<comment type="caution">
    <text evidence="4">The sequence shown here is derived from an EMBL/GenBank/DDBJ whole genome shotgun (WGS) entry which is preliminary data.</text>
</comment>
<dbReference type="Proteomes" id="UP000034188">
    <property type="component" value="Unassembled WGS sequence"/>
</dbReference>
<sequence>MLCEEDFKPVTLADREFFERHSELYPQTHSSNTFTNMVCWNHFTQYRYAYVNGNIIISGTTGGITRFHPPIGPRDPELMRELIQLAMKVSDNTPLIFIDPDTALWIRELEPDLELVPDRDNFEYVYRASDLAELPGKKYQKIRSHLNRFRRNCMSTVEPITPENLEEVMELLKKWRDWKGCDKNPVLSHEVEAAFYAVEHFMELRLRGFLLRVDSEVGAISIFERLNADTALIHFEKGLPDCEGIYKAINAETAAALADEVEYINRESDLGVGGLREAKLRYHPHHMVEVYSLKRPSPVSGGRCPSRVSFREHEVLPEFRFGSTRSFSLRSRGLIDGAPKMTIHLDAGKRFFQKREEETEKKKKLDN</sequence>
<evidence type="ECO:0000313" key="8">
    <source>
        <dbReference type="Proteomes" id="UP000033835"/>
    </source>
</evidence>
<dbReference type="SUPFAM" id="SSF55729">
    <property type="entry name" value="Acyl-CoA N-acyltransferases (Nat)"/>
    <property type="match status" value="2"/>
</dbReference>
<evidence type="ECO:0000313" key="9">
    <source>
        <dbReference type="Proteomes" id="UP000034188"/>
    </source>
</evidence>
<dbReference type="EMBL" id="JJPJ01000008">
    <property type="protein sequence ID" value="KKG66625.1"/>
    <property type="molecule type" value="Genomic_DNA"/>
</dbReference>
<evidence type="ECO:0000313" key="7">
    <source>
        <dbReference type="EMBL" id="KKH02191.1"/>
    </source>
</evidence>
<gene>
    <name evidence="2" type="ORF">DU33_04735</name>
    <name evidence="3" type="ORF">DU45_13695</name>
    <name evidence="6" type="ORF">DU56_10540</name>
    <name evidence="4" type="ORF">DU64_14705</name>
    <name evidence="5" type="ORF">DU66_09995</name>
    <name evidence="7" type="ORF">DU68_11145</name>
</gene>
<dbReference type="PANTHER" id="PTHR41373">
    <property type="entry name" value="DUF2156 DOMAIN-CONTAINING PROTEIN"/>
    <property type="match status" value="1"/>
</dbReference>